<dbReference type="Proteomes" id="UP000765802">
    <property type="component" value="Unassembled WGS sequence"/>
</dbReference>
<evidence type="ECO:0000256" key="1">
    <source>
        <dbReference type="SAM" id="SignalP"/>
    </source>
</evidence>
<keyword evidence="3" id="KW-1185">Reference proteome</keyword>
<feature type="signal peptide" evidence="1">
    <location>
        <begin position="1"/>
        <end position="33"/>
    </location>
</feature>
<evidence type="ECO:0000313" key="2">
    <source>
        <dbReference type="EMBL" id="MBC6490627.1"/>
    </source>
</evidence>
<dbReference type="Gene3D" id="2.120.10.30">
    <property type="entry name" value="TolB, C-terminal domain"/>
    <property type="match status" value="1"/>
</dbReference>
<comment type="caution">
    <text evidence="2">The sequence shown here is derived from an EMBL/GenBank/DDBJ whole genome shotgun (WGS) entry which is preliminary data.</text>
</comment>
<name>A0ABR7M6L6_9BACT</name>
<keyword evidence="1" id="KW-0732">Signal</keyword>
<dbReference type="EMBL" id="MBUA01000001">
    <property type="protein sequence ID" value="MBC6490627.1"/>
    <property type="molecule type" value="Genomic_DNA"/>
</dbReference>
<protein>
    <submittedName>
        <fullName evidence="2">Uncharacterized protein</fullName>
    </submittedName>
</protein>
<organism evidence="2 3">
    <name type="scientific">Flavihumibacter stibioxidans</name>
    <dbReference type="NCBI Taxonomy" id="1834163"/>
    <lineage>
        <taxon>Bacteria</taxon>
        <taxon>Pseudomonadati</taxon>
        <taxon>Bacteroidota</taxon>
        <taxon>Chitinophagia</taxon>
        <taxon>Chitinophagales</taxon>
        <taxon>Chitinophagaceae</taxon>
        <taxon>Flavihumibacter</taxon>
    </lineage>
</organism>
<feature type="chain" id="PRO_5045635836" evidence="1">
    <location>
        <begin position="34"/>
        <end position="1155"/>
    </location>
</feature>
<evidence type="ECO:0000313" key="3">
    <source>
        <dbReference type="Proteomes" id="UP000765802"/>
    </source>
</evidence>
<sequence length="1155" mass="132966">MQFPKNHLFLRVCTKLTLIFILFLMITPSLVNAQVNTVEFGKNRVQYRKFKWQYYQTDNFNTYYSQNGEPLAKSVAQMAEIELPDLETFMEYGLQRRANIVLYNNFNDLQQTNIGLTTDWQINGGNTKLVNNKVVVYYNSDHRNLRIQVRQGIARILLDNILFGDDLGEFAANQALLDLPKWLTDGFVAYAAENWSTDLDNQLKSAMLSGKYRNFYQFAYDQPMLAGHSFWRYVEETYKKENTKYFLYLARLYRNLNGASNRIAKKKFKEVLSDFMTYNEDKYYKDIRGRRNNPKGSMSVVEEVDKNKDFYNFTPNPAPRSQAYAVVQYKKGLQTVLFYEDYVTSKVLLKNGVRNLEAKQDPHYPLLAWNGKGNKLLVVYSSEGKLRMFTYDIFSRIKRDKLVLDQFEQIQDIKFMTDDNTLLLSGVKNGQSDIFTFKIDRERVEQITNDIYDDLDPSFVAFPNKMGILYASNRPSATAVSGDTILPSNHRYNIFLVDNFNKSEFKQISQMSNLKYGNARYPAQYNVSHFTFAADENGINNRFAGFFTTERAGVDTIYRIGDDVLRNPEYKEIDSLLKVYDKTEPDTIFTFSITNDSAYVFPLTNYQSGLVETKAAGDKDQVSEVRQEGELKFLYKLKVDENTLRKRNINPRPTDFRKRTIDEQRIAAGAAIQFRQPEQPTDTSGKKVEFESEFEEDKADSAAVERIRKEQQTESQPSILKKAGRFDYRLKFSVDQVTGSLFNNDVLVTRYEPFTGSLPVTNSANNGFNGMFKVTVYDMLEDLRFTGMFRSPLINTAGQGVPINLGSPNIFIPGSQSLFNSGSEYLARFDYMKRRIDYTAMYYRRTDVGGRDIGVGFLIPAKLYTNLYQAGIKYPFDKVRSVRINLGLRTDKVVTKAISDPNTIEVEDEKKSYGLLRVEYVHDNAIMKATNIWNGLRYKVYMDLNTQVNKLQTTAGRNTFNVGWDARYYYPILQNFIWAGRVAADFSWGDQKILYYLGGQDGWLFPKANTEVQPQDPTYAFQALAVNMRGHRQNITNGNNAMVINSEFRLPVFTTLLKRPINNAFLRNFQLVQFTDLGTAWNGKYNGMARPSKVYQEGNVLVKIKAGGVGPFVGGYGFGARSTLLGYFMRLDTGWEMNGFFKGRPIWHFALGVDF</sequence>
<proteinExistence type="predicted"/>
<dbReference type="SUPFAM" id="SSF82171">
    <property type="entry name" value="DPP6 N-terminal domain-like"/>
    <property type="match status" value="1"/>
</dbReference>
<dbReference type="RefSeq" id="WP_246456805.1">
    <property type="nucleotide sequence ID" value="NZ_JBHULF010000006.1"/>
</dbReference>
<dbReference type="Gene3D" id="2.40.160.50">
    <property type="entry name" value="membrane protein fhac: a member of the omp85/tpsb transporter family"/>
    <property type="match status" value="1"/>
</dbReference>
<gene>
    <name evidence="2" type="ORF">BC349_06595</name>
</gene>
<accession>A0ABR7M6L6</accession>
<reference evidence="2 3" key="1">
    <citation type="submission" date="2016-07" db="EMBL/GenBank/DDBJ databases">
        <title>Genome analysis of Flavihumibacter stibioxidans YS-17.</title>
        <authorList>
            <person name="Shi K."/>
            <person name="Han Y."/>
            <person name="Wang G."/>
        </authorList>
    </citation>
    <scope>NUCLEOTIDE SEQUENCE [LARGE SCALE GENOMIC DNA]</scope>
    <source>
        <strain evidence="2 3">YS-17</strain>
    </source>
</reference>
<dbReference type="InterPro" id="IPR011042">
    <property type="entry name" value="6-blade_b-propeller_TolB-like"/>
</dbReference>